<dbReference type="Gene3D" id="3.40.50.1820">
    <property type="entry name" value="alpha/beta hydrolase"/>
    <property type="match status" value="1"/>
</dbReference>
<dbReference type="Proteomes" id="UP000054636">
    <property type="component" value="Unassembled WGS sequence"/>
</dbReference>
<dbReference type="InterPro" id="IPR050871">
    <property type="entry name" value="26S_Proteasome/COP9_Components"/>
</dbReference>
<dbReference type="Pfam" id="PF12146">
    <property type="entry name" value="Hydrolase_4"/>
    <property type="match status" value="1"/>
</dbReference>
<evidence type="ECO:0000313" key="3">
    <source>
        <dbReference type="EMBL" id="KUF93447.1"/>
    </source>
</evidence>
<feature type="domain" description="PCI" evidence="2">
    <location>
        <begin position="186"/>
        <end position="355"/>
    </location>
</feature>
<dbReference type="SMART" id="SM00753">
    <property type="entry name" value="PAM"/>
    <property type="match status" value="1"/>
</dbReference>
<keyword evidence="1" id="KW-0732">Signal</keyword>
<feature type="chain" id="PRO_5006941458" evidence="1">
    <location>
        <begin position="24"/>
        <end position="388"/>
    </location>
</feature>
<dbReference type="SUPFAM" id="SSF53474">
    <property type="entry name" value="alpha/beta-Hydrolases"/>
    <property type="match status" value="1"/>
</dbReference>
<dbReference type="InterPro" id="IPR000717">
    <property type="entry name" value="PCI_dom"/>
</dbReference>
<dbReference type="SMART" id="SM00088">
    <property type="entry name" value="PINT"/>
    <property type="match status" value="1"/>
</dbReference>
<dbReference type="SUPFAM" id="SSF46785">
    <property type="entry name" value="Winged helix' DNA-binding domain"/>
    <property type="match status" value="1"/>
</dbReference>
<comment type="caution">
    <text evidence="3">The sequence shown here is derived from an EMBL/GenBank/DDBJ whole genome shotgun (WGS) entry which is preliminary data.</text>
</comment>
<feature type="signal peptide" evidence="1">
    <location>
        <begin position="1"/>
        <end position="23"/>
    </location>
</feature>
<dbReference type="PROSITE" id="PS50250">
    <property type="entry name" value="PCI"/>
    <property type="match status" value="1"/>
</dbReference>
<name>A0A0W8DAP2_PHYNI</name>
<evidence type="ECO:0000313" key="4">
    <source>
        <dbReference type="Proteomes" id="UP000054636"/>
    </source>
</evidence>
<organism evidence="3 4">
    <name type="scientific">Phytophthora nicotianae</name>
    <name type="common">Potato buckeye rot agent</name>
    <name type="synonym">Phytophthora parasitica</name>
    <dbReference type="NCBI Taxonomy" id="4792"/>
    <lineage>
        <taxon>Eukaryota</taxon>
        <taxon>Sar</taxon>
        <taxon>Stramenopiles</taxon>
        <taxon>Oomycota</taxon>
        <taxon>Peronosporomycetes</taxon>
        <taxon>Peronosporales</taxon>
        <taxon>Peronosporaceae</taxon>
        <taxon>Phytophthora</taxon>
    </lineage>
</organism>
<sequence length="388" mass="43872">MWSASAALFALVALIGFLSVCIATLMTMFGPGIDRQNTRRGAPHTASHQEFLLSHVHAGNEESGLMERPRPNGELVRLFYRFWLPRHLDSAKDAKAVVVVLHGVNSHSARNNSFMVEVLQHGFLVAGMDHEGMGRSDGRHGYFSSIDLLVDDAIAFIDLVKVKYPHKKIFLLGAVIREEGGKMYLEEKEWMLAYNEFFESFRNYQEAGNARAKQCLKYVVLANMLASSDINPFDSREAKVYQDVEEIGAMLLLRGAYEANDVVQFEKILKNPKYKLLSDPIMKRYLNPLLRNIRCQVMKKLVRPYQAIRIDSLSKSMNITSEDVEDIAVALIQNLELDAKIDQSRGLLVLQTRQKARDASKMYDSLDRWTRALASTHATIAARVTAHP</sequence>
<dbReference type="InterPro" id="IPR036390">
    <property type="entry name" value="WH_DNA-bd_sf"/>
</dbReference>
<dbReference type="EMBL" id="LNFP01000384">
    <property type="protein sequence ID" value="KUF93447.1"/>
    <property type="molecule type" value="Genomic_DNA"/>
</dbReference>
<evidence type="ECO:0000256" key="1">
    <source>
        <dbReference type="SAM" id="SignalP"/>
    </source>
</evidence>
<proteinExistence type="predicted"/>
<dbReference type="Gene3D" id="1.25.40.570">
    <property type="match status" value="1"/>
</dbReference>
<dbReference type="Pfam" id="PF01399">
    <property type="entry name" value="PCI"/>
    <property type="match status" value="1"/>
</dbReference>
<reference evidence="3 4" key="1">
    <citation type="submission" date="2015-11" db="EMBL/GenBank/DDBJ databases">
        <title>Genomes and virulence difference between two physiological races of Phytophthora nicotianae.</title>
        <authorList>
            <person name="Liu H."/>
            <person name="Ma X."/>
            <person name="Yu H."/>
            <person name="Fang D."/>
            <person name="Li Y."/>
            <person name="Wang X."/>
            <person name="Wang W."/>
            <person name="Dong Y."/>
            <person name="Xiao B."/>
        </authorList>
    </citation>
    <scope>NUCLEOTIDE SEQUENCE [LARGE SCALE GENOMIC DNA]</scope>
    <source>
        <strain evidence="4">race 1</strain>
    </source>
</reference>
<protein>
    <submittedName>
        <fullName evidence="3">Syntaxin-31</fullName>
    </submittedName>
</protein>
<evidence type="ECO:0000259" key="2">
    <source>
        <dbReference type="PROSITE" id="PS50250"/>
    </source>
</evidence>
<gene>
    <name evidence="3" type="ORF">AM588_10007202</name>
</gene>
<dbReference type="InterPro" id="IPR022742">
    <property type="entry name" value="Hydrolase_4"/>
</dbReference>
<dbReference type="AlphaFoldDB" id="A0A0W8DAP2"/>
<dbReference type="PANTHER" id="PTHR10678">
    <property type="entry name" value="26S PROTEASOME NON-ATPASE REGULATORY SUBUNIT 11/COP9 SIGNALOSOME COMPLEX SUBUNIT 2"/>
    <property type="match status" value="1"/>
</dbReference>
<accession>A0A0W8DAP2</accession>
<dbReference type="InterPro" id="IPR029058">
    <property type="entry name" value="AB_hydrolase_fold"/>
</dbReference>